<sequence>MVKKKAKMPEDTKLQHIPQPSEAAKLPQLPPLSIDTMTQVELQDFIPQLVSIMMSNKAGLHRKNSRPDWWPLHLPWTGAKTGLWYQQSNWSEPLRDAIKKCYRHMGQEKLLQVNRCDSKQTSLHGKPVDRLDPSPSYYTGPSPHNHNKRPCQYAEIYICYFCEHEFSDRTQMREHQALCQERPPQLQEAMKIPPQPSDSTQGPPQMSPIKLSLSYKTPRGPKDGFIKMFNLVPKQKADKILARHRNSLDVECEELDYSVPDTPISPTTPRTPKSLISQLSREEGPASRKRLSYSEPGDNEDRESVISGCSEDAEEKATQKGKSLLAIDISSLLGQRIQKHVKADSFIQVIGDSESFCKTPVKNSFYEKLRNRTITFPLSYKPRRKHDGKFVHKYGFNSKQKKEIKKRLKSGLSKESRELLRSLPKCSVDVARLTNWELRRYLSKHSYRKLMNIKPTASVSDSEFPKEPLLMSKNVDKLLGLKKRSELNETKLNQLAPVNVVSEDANAEITKHKLTLYRCLLSDLAAVQSNLKKNKTTKAIQQSLTLKLKQTPADGHISVKKEKIAIPPVKSSTPLIQPSWVPHGNKVKKRQSGNRSVDNISIISISSDEESVNSRCCAACRKKKLGLCSADLSLMPCSSSTTPPLSVSPTSSVSVTPQVSPCSCISSPESEKSLGLNLSPTPDLVQWHVKSRTFQTSKGKPSSKPLLKTAIETPVSASVFQKTRQREMNSQSKQNVSVSQKTPVKKSLSVSKLRTSPRKSSQQQPSEGGGQSQTKEKNRSIEKEVAPQENRLGAKATVSTKTSAEKSTPVTKQTMSQKTSPRKSPMKKLDTGNNLIIKTRSKAGLPLKRSKRIMSSSAQSSPKKPRMDSK</sequence>
<dbReference type="AlphaFoldDB" id="K1Q7Q5"/>
<feature type="compositionally biased region" description="Polar residues" evidence="1">
    <location>
        <begin position="853"/>
        <end position="862"/>
    </location>
</feature>
<reference evidence="3" key="1">
    <citation type="journal article" date="2012" name="Nature">
        <title>The oyster genome reveals stress adaptation and complexity of shell formation.</title>
        <authorList>
            <person name="Zhang G."/>
            <person name="Fang X."/>
            <person name="Guo X."/>
            <person name="Li L."/>
            <person name="Luo R."/>
            <person name="Xu F."/>
            <person name="Yang P."/>
            <person name="Zhang L."/>
            <person name="Wang X."/>
            <person name="Qi H."/>
            <person name="Xiong Z."/>
            <person name="Que H."/>
            <person name="Xie Y."/>
            <person name="Holland P.W."/>
            <person name="Paps J."/>
            <person name="Zhu Y."/>
            <person name="Wu F."/>
            <person name="Chen Y."/>
            <person name="Wang J."/>
            <person name="Peng C."/>
            <person name="Meng J."/>
            <person name="Yang L."/>
            <person name="Liu J."/>
            <person name="Wen B."/>
            <person name="Zhang N."/>
            <person name="Huang Z."/>
            <person name="Zhu Q."/>
            <person name="Feng Y."/>
            <person name="Mount A."/>
            <person name="Hedgecock D."/>
            <person name="Xu Z."/>
            <person name="Liu Y."/>
            <person name="Domazet-Loso T."/>
            <person name="Du Y."/>
            <person name="Sun X."/>
            <person name="Zhang S."/>
            <person name="Liu B."/>
            <person name="Cheng P."/>
            <person name="Jiang X."/>
            <person name="Li J."/>
            <person name="Fan D."/>
            <person name="Wang W."/>
            <person name="Fu W."/>
            <person name="Wang T."/>
            <person name="Wang B."/>
            <person name="Zhang J."/>
            <person name="Peng Z."/>
            <person name="Li Y."/>
            <person name="Li N."/>
            <person name="Wang J."/>
            <person name="Chen M."/>
            <person name="He Y."/>
            <person name="Tan F."/>
            <person name="Song X."/>
            <person name="Zheng Q."/>
            <person name="Huang R."/>
            <person name="Yang H."/>
            <person name="Du X."/>
            <person name="Chen L."/>
            <person name="Yang M."/>
            <person name="Gaffney P.M."/>
            <person name="Wang S."/>
            <person name="Luo L."/>
            <person name="She Z."/>
            <person name="Ming Y."/>
            <person name="Huang W."/>
            <person name="Zhang S."/>
            <person name="Huang B."/>
            <person name="Zhang Y."/>
            <person name="Qu T."/>
            <person name="Ni P."/>
            <person name="Miao G."/>
            <person name="Wang J."/>
            <person name="Wang Q."/>
            <person name="Steinberg C.E."/>
            <person name="Wang H."/>
            <person name="Li N."/>
            <person name="Qian L."/>
            <person name="Zhang G."/>
            <person name="Li Y."/>
            <person name="Yang H."/>
            <person name="Liu X."/>
            <person name="Wang J."/>
            <person name="Yin Y."/>
            <person name="Wang J."/>
        </authorList>
    </citation>
    <scope>NUCLEOTIDE SEQUENCE [LARGE SCALE GENOMIC DNA]</scope>
    <source>
        <strain evidence="3">05x7-T-G4-1.051#20</strain>
    </source>
</reference>
<dbReference type="InParanoid" id="K1Q7Q5"/>
<feature type="compositionally biased region" description="Basic and acidic residues" evidence="1">
    <location>
        <begin position="774"/>
        <end position="786"/>
    </location>
</feature>
<dbReference type="Pfam" id="PF10491">
    <property type="entry name" value="Nrf1_DNA-bind"/>
    <property type="match status" value="1"/>
</dbReference>
<feature type="compositionally biased region" description="Low complexity" evidence="1">
    <location>
        <begin position="729"/>
        <end position="741"/>
    </location>
</feature>
<evidence type="ECO:0000259" key="2">
    <source>
        <dbReference type="Pfam" id="PF10491"/>
    </source>
</evidence>
<feature type="region of interest" description="Disordered" evidence="1">
    <location>
        <begin position="258"/>
        <end position="313"/>
    </location>
</feature>
<feature type="compositionally biased region" description="Polar residues" evidence="1">
    <location>
        <begin position="797"/>
        <end position="819"/>
    </location>
</feature>
<feature type="region of interest" description="Disordered" evidence="1">
    <location>
        <begin position="1"/>
        <end position="24"/>
    </location>
</feature>
<dbReference type="InterPro" id="IPR019525">
    <property type="entry name" value="Nrf1_NLS/DNA-bd_dimer"/>
</dbReference>
<gene>
    <name evidence="3" type="ORF">CGI_10021473</name>
</gene>
<feature type="compositionally biased region" description="Polar residues" evidence="1">
    <location>
        <begin position="264"/>
        <end position="279"/>
    </location>
</feature>
<dbReference type="EMBL" id="JH816055">
    <property type="protein sequence ID" value="EKC24875.1"/>
    <property type="molecule type" value="Genomic_DNA"/>
</dbReference>
<evidence type="ECO:0000313" key="3">
    <source>
        <dbReference type="EMBL" id="EKC24875.1"/>
    </source>
</evidence>
<feature type="domain" description="Nuclear respiratory factor 1 NLS/DNA-binding dimerisation" evidence="2">
    <location>
        <begin position="15"/>
        <end position="112"/>
    </location>
</feature>
<dbReference type="FunCoup" id="K1Q7Q5">
    <property type="interactions" value="184"/>
</dbReference>
<evidence type="ECO:0000256" key="1">
    <source>
        <dbReference type="SAM" id="MobiDB-lite"/>
    </source>
</evidence>
<accession>K1Q7Q5</accession>
<name>K1Q7Q5_MAGGI</name>
<organism evidence="3">
    <name type="scientific">Magallana gigas</name>
    <name type="common">Pacific oyster</name>
    <name type="synonym">Crassostrea gigas</name>
    <dbReference type="NCBI Taxonomy" id="29159"/>
    <lineage>
        <taxon>Eukaryota</taxon>
        <taxon>Metazoa</taxon>
        <taxon>Spiralia</taxon>
        <taxon>Lophotrochozoa</taxon>
        <taxon>Mollusca</taxon>
        <taxon>Bivalvia</taxon>
        <taxon>Autobranchia</taxon>
        <taxon>Pteriomorphia</taxon>
        <taxon>Ostreida</taxon>
        <taxon>Ostreoidea</taxon>
        <taxon>Ostreidae</taxon>
        <taxon>Magallana</taxon>
    </lineage>
</organism>
<proteinExistence type="predicted"/>
<dbReference type="HOGENOM" id="CLU_329893_0_0_1"/>
<feature type="region of interest" description="Disordered" evidence="1">
    <location>
        <begin position="116"/>
        <end position="146"/>
    </location>
</feature>
<feature type="region of interest" description="Disordered" evidence="1">
    <location>
        <begin position="189"/>
        <end position="210"/>
    </location>
</feature>
<protein>
    <submittedName>
        <fullName evidence="3">Nuclear respiratory factor 1</fullName>
    </submittedName>
</protein>
<feature type="region of interest" description="Disordered" evidence="1">
    <location>
        <begin position="723"/>
        <end position="870"/>
    </location>
</feature>